<dbReference type="EMBL" id="VSSQ01000116">
    <property type="protein sequence ID" value="MPL78483.1"/>
    <property type="molecule type" value="Genomic_DNA"/>
</dbReference>
<dbReference type="SMART" id="SM00422">
    <property type="entry name" value="HTH_MERR"/>
    <property type="match status" value="1"/>
</dbReference>
<sequence length="118" mass="13802">MLISELSRKTNASMRSLRYYETKKMLAPKRLENGYREYDDTAIERVKTIKLYLTLGLNIDDILKIIDCSNTTQTRPMCQAAFALYKEKLYEVNRQIDILLDVQAKLLERISDFKTSAK</sequence>
<proteinExistence type="predicted"/>
<dbReference type="PANTHER" id="PTHR30204">
    <property type="entry name" value="REDOX-CYCLING DRUG-SENSING TRANSCRIPTIONAL ACTIVATOR SOXR"/>
    <property type="match status" value="1"/>
</dbReference>
<dbReference type="InterPro" id="IPR009061">
    <property type="entry name" value="DNA-bd_dom_put_sf"/>
</dbReference>
<dbReference type="Pfam" id="PF13411">
    <property type="entry name" value="MerR_1"/>
    <property type="match status" value="1"/>
</dbReference>
<comment type="caution">
    <text evidence="5">The sequence shown here is derived from an EMBL/GenBank/DDBJ whole genome shotgun (WGS) entry which is preliminary data.</text>
</comment>
<reference evidence="5" key="1">
    <citation type="submission" date="2019-08" db="EMBL/GenBank/DDBJ databases">
        <authorList>
            <person name="Kucharzyk K."/>
            <person name="Murdoch R.W."/>
            <person name="Higgins S."/>
            <person name="Loffler F."/>
        </authorList>
    </citation>
    <scope>NUCLEOTIDE SEQUENCE</scope>
</reference>
<evidence type="ECO:0000313" key="5">
    <source>
        <dbReference type="EMBL" id="MPL78483.1"/>
    </source>
</evidence>
<evidence type="ECO:0000259" key="4">
    <source>
        <dbReference type="PROSITE" id="PS50937"/>
    </source>
</evidence>
<keyword evidence="1" id="KW-0805">Transcription regulation</keyword>
<evidence type="ECO:0000256" key="2">
    <source>
        <dbReference type="ARBA" id="ARBA00023125"/>
    </source>
</evidence>
<dbReference type="GO" id="GO:0003677">
    <property type="term" value="F:DNA binding"/>
    <property type="evidence" value="ECO:0007669"/>
    <property type="project" value="UniProtKB-KW"/>
</dbReference>
<dbReference type="PROSITE" id="PS50937">
    <property type="entry name" value="HTH_MERR_2"/>
    <property type="match status" value="1"/>
</dbReference>
<dbReference type="AlphaFoldDB" id="A0A644UI45"/>
<feature type="domain" description="HTH merR-type" evidence="4">
    <location>
        <begin position="1"/>
        <end position="68"/>
    </location>
</feature>
<dbReference type="InterPro" id="IPR047057">
    <property type="entry name" value="MerR_fam"/>
</dbReference>
<dbReference type="PANTHER" id="PTHR30204:SF94">
    <property type="entry name" value="HEAVY METAL-DEPENDENT TRANSCRIPTIONAL REGULATOR HI_0293-RELATED"/>
    <property type="match status" value="1"/>
</dbReference>
<dbReference type="Gene3D" id="1.10.1660.10">
    <property type="match status" value="1"/>
</dbReference>
<dbReference type="InterPro" id="IPR000551">
    <property type="entry name" value="MerR-type_HTH_dom"/>
</dbReference>
<protein>
    <recommendedName>
        <fullName evidence="4">HTH merR-type domain-containing protein</fullName>
    </recommendedName>
</protein>
<organism evidence="5">
    <name type="scientific">bioreactor metagenome</name>
    <dbReference type="NCBI Taxonomy" id="1076179"/>
    <lineage>
        <taxon>unclassified sequences</taxon>
        <taxon>metagenomes</taxon>
        <taxon>ecological metagenomes</taxon>
    </lineage>
</organism>
<accession>A0A644UI45</accession>
<gene>
    <name evidence="5" type="ORF">SDC9_24352</name>
</gene>
<keyword evidence="3" id="KW-0804">Transcription</keyword>
<name>A0A644UI45_9ZZZZ</name>
<dbReference type="SUPFAM" id="SSF46955">
    <property type="entry name" value="Putative DNA-binding domain"/>
    <property type="match status" value="1"/>
</dbReference>
<evidence type="ECO:0000256" key="3">
    <source>
        <dbReference type="ARBA" id="ARBA00023163"/>
    </source>
</evidence>
<evidence type="ECO:0000256" key="1">
    <source>
        <dbReference type="ARBA" id="ARBA00023015"/>
    </source>
</evidence>
<keyword evidence="2" id="KW-0238">DNA-binding</keyword>
<dbReference type="GO" id="GO:0003700">
    <property type="term" value="F:DNA-binding transcription factor activity"/>
    <property type="evidence" value="ECO:0007669"/>
    <property type="project" value="InterPro"/>
</dbReference>